<organism evidence="1 2">
    <name type="scientific">Pseudomonas putida</name>
    <name type="common">Arthrobacter siderocapsulatus</name>
    <dbReference type="NCBI Taxonomy" id="303"/>
    <lineage>
        <taxon>Bacteria</taxon>
        <taxon>Pseudomonadati</taxon>
        <taxon>Pseudomonadota</taxon>
        <taxon>Gammaproteobacteria</taxon>
        <taxon>Pseudomonadales</taxon>
        <taxon>Pseudomonadaceae</taxon>
        <taxon>Pseudomonas</taxon>
    </lineage>
</organism>
<name>A0A177SAL0_PSEPU</name>
<reference evidence="1 2" key="1">
    <citation type="submission" date="2016-03" db="EMBL/GenBank/DDBJ databases">
        <title>Draft Genome Assembly of Pseudomonas putida strain CBF10-2.</title>
        <authorList>
            <person name="Iyer R.S."/>
            <person name="Damania A."/>
        </authorList>
    </citation>
    <scope>NUCLEOTIDE SEQUENCE [LARGE SCALE GENOMIC DNA]</scope>
    <source>
        <strain evidence="1 2">CBF10-2</strain>
    </source>
</reference>
<comment type="caution">
    <text evidence="1">The sequence shown here is derived from an EMBL/GenBank/DDBJ whole genome shotgun (WGS) entry which is preliminary data.</text>
</comment>
<dbReference type="RefSeq" id="WP_064304776.1">
    <property type="nucleotide sequence ID" value="NZ_LUCV01000049.1"/>
</dbReference>
<accession>A0A177SAL0</accession>
<gene>
    <name evidence="1" type="ORF">AYO28_03315</name>
</gene>
<evidence type="ECO:0000313" key="2">
    <source>
        <dbReference type="Proteomes" id="UP000077752"/>
    </source>
</evidence>
<dbReference type="AlphaFoldDB" id="A0A177SAL0"/>
<proteinExistence type="predicted"/>
<protein>
    <submittedName>
        <fullName evidence="1">Uncharacterized protein</fullName>
    </submittedName>
</protein>
<evidence type="ECO:0000313" key="1">
    <source>
        <dbReference type="EMBL" id="OAI85005.1"/>
    </source>
</evidence>
<dbReference type="EMBL" id="LUCV01000049">
    <property type="protein sequence ID" value="OAI85005.1"/>
    <property type="molecule type" value="Genomic_DNA"/>
</dbReference>
<sequence>MTREVTELDFRKPEFRNAKVEDYEFREDGALVRKDRWQTGMWRVASLLGASRGGFEIDDVIDQLRKTVGNWCPPDPDEDPGVELIDIRLHCGSVLANCERTGPFTYRWPFGNITFTSKDFGADIIEWQESDTPEA</sequence>
<dbReference type="Proteomes" id="UP000077752">
    <property type="component" value="Unassembled WGS sequence"/>
</dbReference>